<evidence type="ECO:0000313" key="2">
    <source>
        <dbReference type="EMBL" id="WBW49897.1"/>
    </source>
</evidence>
<evidence type="ECO:0000259" key="1">
    <source>
        <dbReference type="PROSITE" id="PS51186"/>
    </source>
</evidence>
<dbReference type="Gene3D" id="3.40.630.30">
    <property type="match status" value="1"/>
</dbReference>
<keyword evidence="3" id="KW-1185">Reference proteome</keyword>
<dbReference type="InterPro" id="IPR051531">
    <property type="entry name" value="N-acetyltransferase"/>
</dbReference>
<feature type="domain" description="N-acetyltransferase" evidence="1">
    <location>
        <begin position="9"/>
        <end position="171"/>
    </location>
</feature>
<dbReference type="Pfam" id="PF13302">
    <property type="entry name" value="Acetyltransf_3"/>
    <property type="match status" value="1"/>
</dbReference>
<dbReference type="PANTHER" id="PTHR43792:SF1">
    <property type="entry name" value="N-ACETYLTRANSFERASE DOMAIN-CONTAINING PROTEIN"/>
    <property type="match status" value="1"/>
</dbReference>
<dbReference type="InterPro" id="IPR000182">
    <property type="entry name" value="GNAT_dom"/>
</dbReference>
<dbReference type="SUPFAM" id="SSF55729">
    <property type="entry name" value="Acyl-CoA N-acyltransferases (Nat)"/>
    <property type="match status" value="1"/>
</dbReference>
<dbReference type="EMBL" id="CP115667">
    <property type="protein sequence ID" value="WBW49897.1"/>
    <property type="molecule type" value="Genomic_DNA"/>
</dbReference>
<gene>
    <name evidence="2" type="ORF">O6R05_07815</name>
</gene>
<dbReference type="InterPro" id="IPR016181">
    <property type="entry name" value="Acyl_CoA_acyltransferase"/>
</dbReference>
<dbReference type="RefSeq" id="WP_271191428.1">
    <property type="nucleotide sequence ID" value="NZ_CP115667.1"/>
</dbReference>
<protein>
    <submittedName>
        <fullName evidence="2">GNAT family N-acetyltransferase</fullName>
    </submittedName>
</protein>
<accession>A0ABY7QSX4</accession>
<dbReference type="PANTHER" id="PTHR43792">
    <property type="entry name" value="GNAT FAMILY, PUTATIVE (AFU_ORTHOLOGUE AFUA_3G00765)-RELATED-RELATED"/>
    <property type="match status" value="1"/>
</dbReference>
<sequence>MTTMDTARLRLRKPEQEDFEVLYAIHADPRNNRYNPGWIRTTREDFQAFFDAVLAHHKQYGFGYYVLEDKEDSQVFGMSGLRFATVKDETCLNLYYRITPSKTRQGFVKEAARKIMDVVLDTTDHAYRVVVLTHEDNIPSRATAVSLGFTYHPELNDVGGQGNVYYFNDKG</sequence>
<dbReference type="Proteomes" id="UP001210339">
    <property type="component" value="Chromosome"/>
</dbReference>
<name>A0ABY7QSX4_9FIRM</name>
<evidence type="ECO:0000313" key="3">
    <source>
        <dbReference type="Proteomes" id="UP001210339"/>
    </source>
</evidence>
<reference evidence="2 3" key="1">
    <citation type="submission" date="2023-01" db="EMBL/GenBank/DDBJ databases">
        <authorList>
            <person name="Lee S.H."/>
            <person name="Jung H.S."/>
            <person name="Yun J.U."/>
        </authorList>
    </citation>
    <scope>NUCLEOTIDE SEQUENCE [LARGE SCALE GENOMIC DNA]</scope>
    <source>
        <strain evidence="2 3">CBA3646</strain>
    </source>
</reference>
<organism evidence="2 3">
    <name type="scientific">Peptoniphilus equinus</name>
    <dbReference type="NCBI Taxonomy" id="3016343"/>
    <lineage>
        <taxon>Bacteria</taxon>
        <taxon>Bacillati</taxon>
        <taxon>Bacillota</taxon>
        <taxon>Tissierellia</taxon>
        <taxon>Tissierellales</taxon>
        <taxon>Peptoniphilaceae</taxon>
        <taxon>Peptoniphilus</taxon>
    </lineage>
</organism>
<proteinExistence type="predicted"/>
<dbReference type="PROSITE" id="PS51186">
    <property type="entry name" value="GNAT"/>
    <property type="match status" value="1"/>
</dbReference>